<reference evidence="2 3" key="1">
    <citation type="submission" date="2019-03" db="EMBL/GenBank/DDBJ databases">
        <title>Novel species of Flavobacterium.</title>
        <authorList>
            <person name="Liu Q."/>
            <person name="Xin Y.-H."/>
        </authorList>
    </citation>
    <scope>NUCLEOTIDE SEQUENCE [LARGE SCALE GENOMIC DNA]</scope>
    <source>
        <strain evidence="2 3">LB3P52</strain>
    </source>
</reference>
<protein>
    <submittedName>
        <fullName evidence="2">Toxin HipA</fullName>
    </submittedName>
</protein>
<dbReference type="AlphaFoldDB" id="A0A4R5F393"/>
<dbReference type="Pfam" id="PF13657">
    <property type="entry name" value="Couple_hipA"/>
    <property type="match status" value="1"/>
</dbReference>
<name>A0A4R5F393_9FLAO</name>
<gene>
    <name evidence="2" type="ORF">E0I26_16190</name>
</gene>
<keyword evidence="3" id="KW-1185">Reference proteome</keyword>
<feature type="domain" description="HipA N-terminal subdomain 1" evidence="1">
    <location>
        <begin position="6"/>
        <end position="98"/>
    </location>
</feature>
<proteinExistence type="predicted"/>
<sequence>MRKAIILVHDKRAGVLIEDSTGGYQFAYDDNYEGEPVSLTMPLATKNYSFAKFPSFFEGLLPEGIMLEGLLKIGKIDKNDYFSQLVATGNDLVGAVTVKELKDGE</sequence>
<evidence type="ECO:0000313" key="2">
    <source>
        <dbReference type="EMBL" id="TDE41627.1"/>
    </source>
</evidence>
<evidence type="ECO:0000313" key="3">
    <source>
        <dbReference type="Proteomes" id="UP000294814"/>
    </source>
</evidence>
<dbReference type="NCBIfam" id="TIGR03071">
    <property type="entry name" value="couple_hipA"/>
    <property type="match status" value="1"/>
</dbReference>
<dbReference type="RefSeq" id="WP_131917484.1">
    <property type="nucleotide sequence ID" value="NZ_SMLG01000020.1"/>
</dbReference>
<organism evidence="2 3">
    <name type="scientific">Flavobacterium rhamnosiphilum</name>
    <dbReference type="NCBI Taxonomy" id="2541724"/>
    <lineage>
        <taxon>Bacteria</taxon>
        <taxon>Pseudomonadati</taxon>
        <taxon>Bacteroidota</taxon>
        <taxon>Flavobacteriia</taxon>
        <taxon>Flavobacteriales</taxon>
        <taxon>Flavobacteriaceae</taxon>
        <taxon>Flavobacterium</taxon>
    </lineage>
</organism>
<dbReference type="InterPro" id="IPR017508">
    <property type="entry name" value="HipA_N1"/>
</dbReference>
<dbReference type="Proteomes" id="UP000294814">
    <property type="component" value="Unassembled WGS sequence"/>
</dbReference>
<dbReference type="EMBL" id="SMLG01000020">
    <property type="protein sequence ID" value="TDE41627.1"/>
    <property type="molecule type" value="Genomic_DNA"/>
</dbReference>
<dbReference type="OrthoDB" id="196808at2"/>
<comment type="caution">
    <text evidence="2">The sequence shown here is derived from an EMBL/GenBank/DDBJ whole genome shotgun (WGS) entry which is preliminary data.</text>
</comment>
<accession>A0A4R5F393</accession>
<evidence type="ECO:0000259" key="1">
    <source>
        <dbReference type="Pfam" id="PF13657"/>
    </source>
</evidence>